<dbReference type="AlphaFoldDB" id="A0ABD3HCV8"/>
<name>A0ABD3HCV8_9MARC</name>
<evidence type="ECO:0000256" key="1">
    <source>
        <dbReference type="SAM" id="Phobius"/>
    </source>
</evidence>
<evidence type="ECO:0000313" key="2">
    <source>
        <dbReference type="EMBL" id="KAL3689233.1"/>
    </source>
</evidence>
<proteinExistence type="predicted"/>
<sequence length="90" mass="10172">MEFSGSEERPHQIILGLSAAAGLSCTLFDFLFKFGPLCIKSRNIVQRSIVSRLLHKLLLLMQASQLFSAANEDNDNSHQLYFQTTIERLT</sequence>
<keyword evidence="3" id="KW-1185">Reference proteome</keyword>
<protein>
    <submittedName>
        <fullName evidence="2">Uncharacterized protein</fullName>
    </submittedName>
</protein>
<keyword evidence="1" id="KW-1133">Transmembrane helix</keyword>
<evidence type="ECO:0000313" key="3">
    <source>
        <dbReference type="Proteomes" id="UP001633002"/>
    </source>
</evidence>
<comment type="caution">
    <text evidence="2">The sequence shown here is derived from an EMBL/GenBank/DDBJ whole genome shotgun (WGS) entry which is preliminary data.</text>
</comment>
<dbReference type="Proteomes" id="UP001633002">
    <property type="component" value="Unassembled WGS sequence"/>
</dbReference>
<dbReference type="EMBL" id="JBJQOH010000004">
    <property type="protein sequence ID" value="KAL3689233.1"/>
    <property type="molecule type" value="Genomic_DNA"/>
</dbReference>
<keyword evidence="1" id="KW-0812">Transmembrane</keyword>
<reference evidence="2 3" key="1">
    <citation type="submission" date="2024-09" db="EMBL/GenBank/DDBJ databases">
        <title>Chromosome-scale assembly of Riccia sorocarpa.</title>
        <authorList>
            <person name="Paukszto L."/>
        </authorList>
    </citation>
    <scope>NUCLEOTIDE SEQUENCE [LARGE SCALE GENOMIC DNA]</scope>
    <source>
        <strain evidence="2">LP-2024</strain>
        <tissue evidence="2">Aerial parts of the thallus</tissue>
    </source>
</reference>
<organism evidence="2 3">
    <name type="scientific">Riccia sorocarpa</name>
    <dbReference type="NCBI Taxonomy" id="122646"/>
    <lineage>
        <taxon>Eukaryota</taxon>
        <taxon>Viridiplantae</taxon>
        <taxon>Streptophyta</taxon>
        <taxon>Embryophyta</taxon>
        <taxon>Marchantiophyta</taxon>
        <taxon>Marchantiopsida</taxon>
        <taxon>Marchantiidae</taxon>
        <taxon>Marchantiales</taxon>
        <taxon>Ricciaceae</taxon>
        <taxon>Riccia</taxon>
    </lineage>
</organism>
<feature type="transmembrane region" description="Helical" evidence="1">
    <location>
        <begin position="12"/>
        <end position="32"/>
    </location>
</feature>
<accession>A0ABD3HCV8</accession>
<keyword evidence="1" id="KW-0472">Membrane</keyword>
<gene>
    <name evidence="2" type="ORF">R1sor_015542</name>
</gene>